<reference evidence="2" key="1">
    <citation type="submission" date="2016-10" db="EMBL/GenBank/DDBJ databases">
        <authorList>
            <person name="Varghese N."/>
            <person name="Submissions S."/>
        </authorList>
    </citation>
    <scope>NUCLEOTIDE SEQUENCE [LARGE SCALE GENOMIC DNA]</scope>
    <source>
        <strain evidence="2">JCM 2783</strain>
    </source>
</reference>
<evidence type="ECO:0000313" key="1">
    <source>
        <dbReference type="EMBL" id="SFD38545.1"/>
    </source>
</evidence>
<evidence type="ECO:0000313" key="2">
    <source>
        <dbReference type="Proteomes" id="UP000243950"/>
    </source>
</evidence>
<proteinExistence type="predicted"/>
<name>A0A1I1RWA9_PSEOC</name>
<protein>
    <submittedName>
        <fullName evidence="1">Uncharacterized protein</fullName>
    </submittedName>
</protein>
<keyword evidence="2" id="KW-1185">Reference proteome</keyword>
<dbReference type="Proteomes" id="UP000243950">
    <property type="component" value="Unassembled WGS sequence"/>
</dbReference>
<sequence length="204" mass="24045">MTGLYEWNPMPYQLAVRCPRCSREASFEFAEARVIRRKLEVPLFKAHSAFEYQLRPSRDGHFQHMAVYFQGLHGDPRQALHDLPEGYQAADWCHSRYLRQQYGHTLGALICAPCGLRSRHQLAWPGEAYYAVDYKHHLLWAYHRESALELRDYLLSSDRKLREYRWAAMLLHVPGMFKTRKARAPLTHHLSRLLAGQSRTVQRR</sequence>
<dbReference type="AlphaFoldDB" id="A0A1I1RWA9"/>
<dbReference type="RefSeq" id="WP_093500639.1">
    <property type="nucleotide sequence ID" value="NZ_BSSG01000001.1"/>
</dbReference>
<gene>
    <name evidence="1" type="ORF">SAMN05216372_101513</name>
</gene>
<accession>A0A1I1RWA9</accession>
<organism evidence="1 2">
    <name type="scientific">Pseudomonas straminea</name>
    <dbReference type="NCBI Taxonomy" id="47882"/>
    <lineage>
        <taxon>Bacteria</taxon>
        <taxon>Pseudomonadati</taxon>
        <taxon>Pseudomonadota</taxon>
        <taxon>Gammaproteobacteria</taxon>
        <taxon>Pseudomonadales</taxon>
        <taxon>Pseudomonadaceae</taxon>
        <taxon>Phytopseudomonas</taxon>
    </lineage>
</organism>
<dbReference type="EMBL" id="FOMO01000001">
    <property type="protein sequence ID" value="SFD38545.1"/>
    <property type="molecule type" value="Genomic_DNA"/>
</dbReference>